<keyword evidence="1" id="KW-1133">Transmembrane helix</keyword>
<dbReference type="InterPro" id="IPR020845">
    <property type="entry name" value="AMP-binding_CS"/>
</dbReference>
<feature type="transmembrane region" description="Helical" evidence="1">
    <location>
        <begin position="98"/>
        <end position="118"/>
    </location>
</feature>
<evidence type="ECO:0000313" key="4">
    <source>
        <dbReference type="Proteomes" id="UP000749559"/>
    </source>
</evidence>
<evidence type="ECO:0000313" key="3">
    <source>
        <dbReference type="EMBL" id="CAH1774541.1"/>
    </source>
</evidence>
<dbReference type="PROSITE" id="PS00455">
    <property type="entry name" value="AMP_BINDING"/>
    <property type="match status" value="1"/>
</dbReference>
<protein>
    <recommendedName>
        <fullName evidence="2">AMP-dependent synthetase/ligase domain-containing protein</fullName>
    </recommendedName>
</protein>
<comment type="caution">
    <text evidence="3">The sequence shown here is derived from an EMBL/GenBank/DDBJ whole genome shotgun (WGS) entry which is preliminary data.</text>
</comment>
<keyword evidence="1" id="KW-0812">Transmembrane</keyword>
<proteinExistence type="predicted"/>
<keyword evidence="4" id="KW-1185">Reference proteome</keyword>
<dbReference type="PANTHER" id="PTHR42814">
    <property type="entry name" value="AMP-BINDING DOMAIN-CONTAINING PROTEIN"/>
    <property type="match status" value="1"/>
</dbReference>
<name>A0A8S4N081_OWEFU</name>
<reference evidence="3" key="1">
    <citation type="submission" date="2022-03" db="EMBL/GenBank/DDBJ databases">
        <authorList>
            <person name="Martin C."/>
        </authorList>
    </citation>
    <scope>NUCLEOTIDE SEQUENCE</scope>
</reference>
<dbReference type="PANTHER" id="PTHR42814:SF3">
    <property type="entry name" value="BETA-N-ACETYLHEXOSAMINIDASE"/>
    <property type="match status" value="1"/>
</dbReference>
<sequence>MKWLDSQDVTLPTALKESYVSGNVRGNWPLLKYGLGESLQRAAQKKPNHVAFIYADCDTHVSYGQLSNRVSILAKGLIEYGIVKGDVIMVSGNHGADFATLFYAIASIGGIFVMPYIYEPKHHNLKKLINKVNVKMLVMHERDDSIVKALKTINQGVVVKNGCVNQIDNVHEIASLKAVVVHKDNELLDIFTKAQTSDKQLNIVQSMVSSEDPGIIFMSTGTTGEPKAMLHRQNSLANTPYFWQLRRNQQRKPVVLAVENPFQDDVLCLFALTSAVVNFEHSDVTCVITPVNSQSPGASDVIVEAMEKYGATHADLWPYMWQDMIRYATTDGRDLSKLKGGMSGAQILGVETVDAFTTLVPEFVNQYGTTETLTITSNFIDDPVYKRRLESVGTPLPHVEIKLTDDQHNVVPIGEAGEVYVRTPNMFIEYIGESEKTRSVKDEYGWYRTGDVAQIDQNGFIYFIGRKEDNIRFKKMSDIIYPGVLEAAARKYNKVAEAQCVGIQSDNCFGDDICLCIILKPGESMTKDEMWAHCRSELIERDQPDYIFMMDTFPRVGARQKISKVKLREICQQLIVKQNHGDQKQIGEQWPEETYNGNMKT</sequence>
<gene>
    <name evidence="3" type="ORF">OFUS_LOCUS1977</name>
</gene>
<dbReference type="AlphaFoldDB" id="A0A8S4N081"/>
<dbReference type="InterPro" id="IPR045851">
    <property type="entry name" value="AMP-bd_C_sf"/>
</dbReference>
<keyword evidence="1" id="KW-0472">Membrane</keyword>
<organism evidence="3 4">
    <name type="scientific">Owenia fusiformis</name>
    <name type="common">Polychaete worm</name>
    <dbReference type="NCBI Taxonomy" id="6347"/>
    <lineage>
        <taxon>Eukaryota</taxon>
        <taxon>Metazoa</taxon>
        <taxon>Spiralia</taxon>
        <taxon>Lophotrochozoa</taxon>
        <taxon>Annelida</taxon>
        <taxon>Polychaeta</taxon>
        <taxon>Sedentaria</taxon>
        <taxon>Canalipalpata</taxon>
        <taxon>Sabellida</taxon>
        <taxon>Oweniida</taxon>
        <taxon>Oweniidae</taxon>
        <taxon>Owenia</taxon>
    </lineage>
</organism>
<dbReference type="EMBL" id="CAIIXF020000001">
    <property type="protein sequence ID" value="CAH1774541.1"/>
    <property type="molecule type" value="Genomic_DNA"/>
</dbReference>
<dbReference type="Gene3D" id="3.40.50.12780">
    <property type="entry name" value="N-terminal domain of ligase-like"/>
    <property type="match status" value="1"/>
</dbReference>
<evidence type="ECO:0000259" key="2">
    <source>
        <dbReference type="Pfam" id="PF00501"/>
    </source>
</evidence>
<accession>A0A8S4N081</accession>
<evidence type="ECO:0000256" key="1">
    <source>
        <dbReference type="SAM" id="Phobius"/>
    </source>
</evidence>
<dbReference type="Gene3D" id="3.30.300.30">
    <property type="match status" value="1"/>
</dbReference>
<dbReference type="SUPFAM" id="SSF56801">
    <property type="entry name" value="Acetyl-CoA synthetase-like"/>
    <property type="match status" value="1"/>
</dbReference>
<dbReference type="InterPro" id="IPR042099">
    <property type="entry name" value="ANL_N_sf"/>
</dbReference>
<dbReference type="Pfam" id="PF00501">
    <property type="entry name" value="AMP-binding"/>
    <property type="match status" value="1"/>
</dbReference>
<dbReference type="OrthoDB" id="10253115at2759"/>
<feature type="domain" description="AMP-dependent synthetase/ligase" evidence="2">
    <location>
        <begin position="39"/>
        <end position="430"/>
    </location>
</feature>
<dbReference type="InterPro" id="IPR000873">
    <property type="entry name" value="AMP-dep_synth/lig_dom"/>
</dbReference>
<dbReference type="Proteomes" id="UP000749559">
    <property type="component" value="Unassembled WGS sequence"/>
</dbReference>
<dbReference type="CDD" id="cd04433">
    <property type="entry name" value="AFD_class_I"/>
    <property type="match status" value="1"/>
</dbReference>